<accession>A0A542DL49</accession>
<reference evidence="2 3" key="1">
    <citation type="submission" date="2019-06" db="EMBL/GenBank/DDBJ databases">
        <title>Sequencing the genomes of 1000 actinobacteria strains.</title>
        <authorList>
            <person name="Klenk H.-P."/>
        </authorList>
    </citation>
    <scope>NUCLEOTIDE SEQUENCE [LARGE SCALE GENOMIC DNA]</scope>
    <source>
        <strain evidence="2 3">DSM 45679</strain>
    </source>
</reference>
<keyword evidence="3" id="KW-1185">Reference proteome</keyword>
<dbReference type="EMBL" id="VFML01000001">
    <property type="protein sequence ID" value="TQJ03754.1"/>
    <property type="molecule type" value="Genomic_DNA"/>
</dbReference>
<feature type="transmembrane region" description="Helical" evidence="1">
    <location>
        <begin position="83"/>
        <end position="100"/>
    </location>
</feature>
<name>A0A542DL49_AMYCI</name>
<evidence type="ECO:0000256" key="1">
    <source>
        <dbReference type="SAM" id="Phobius"/>
    </source>
</evidence>
<evidence type="ECO:0000313" key="2">
    <source>
        <dbReference type="EMBL" id="TQJ03754.1"/>
    </source>
</evidence>
<feature type="transmembrane region" description="Helical" evidence="1">
    <location>
        <begin position="54"/>
        <end position="77"/>
    </location>
</feature>
<proteinExistence type="predicted"/>
<dbReference type="Proteomes" id="UP000320876">
    <property type="component" value="Unassembled WGS sequence"/>
</dbReference>
<protein>
    <submittedName>
        <fullName evidence="2">Ceramidase</fullName>
    </submittedName>
</protein>
<feature type="transmembrane region" description="Helical" evidence="1">
    <location>
        <begin position="107"/>
        <end position="128"/>
    </location>
</feature>
<feature type="transmembrane region" description="Helical" evidence="1">
    <location>
        <begin position="134"/>
        <end position="151"/>
    </location>
</feature>
<dbReference type="RefSeq" id="WP_141999526.1">
    <property type="nucleotide sequence ID" value="NZ_VFML01000001.1"/>
</dbReference>
<keyword evidence="1" id="KW-0812">Transmembrane</keyword>
<sequence>MDWTAYVDNYCERIAPGLWGEPLNTVSNLAFLVAAVLIWRKARTAADPRLARTLAVLLGLIFLASTAFHALAVRWAAAADSGFILVFVLYYAVLFPRLFFGVRRRLAWLAAPAFIAFTALVTAVFASIGFGSSYLAPLLGLFAFALLLAFARDRTLRPYWRNFALAGGVFTVSLSLRTADHSVCGSFPPGTHFLWHLLNACVLYLVSHTALRRAEQARPASPAADRA</sequence>
<feature type="transmembrane region" description="Helical" evidence="1">
    <location>
        <begin position="192"/>
        <end position="211"/>
    </location>
</feature>
<feature type="transmembrane region" description="Helical" evidence="1">
    <location>
        <begin position="25"/>
        <end position="42"/>
    </location>
</feature>
<gene>
    <name evidence="2" type="ORF">FB471_3522</name>
</gene>
<comment type="caution">
    <text evidence="2">The sequence shown here is derived from an EMBL/GenBank/DDBJ whole genome shotgun (WGS) entry which is preliminary data.</text>
</comment>
<feature type="transmembrane region" description="Helical" evidence="1">
    <location>
        <begin position="163"/>
        <end position="180"/>
    </location>
</feature>
<keyword evidence="1" id="KW-0472">Membrane</keyword>
<dbReference type="OrthoDB" id="277121at2"/>
<keyword evidence="1" id="KW-1133">Transmembrane helix</keyword>
<evidence type="ECO:0000313" key="3">
    <source>
        <dbReference type="Proteomes" id="UP000320876"/>
    </source>
</evidence>
<organism evidence="2 3">
    <name type="scientific">Amycolatopsis cihanbeyliensis</name>
    <dbReference type="NCBI Taxonomy" id="1128664"/>
    <lineage>
        <taxon>Bacteria</taxon>
        <taxon>Bacillati</taxon>
        <taxon>Actinomycetota</taxon>
        <taxon>Actinomycetes</taxon>
        <taxon>Pseudonocardiales</taxon>
        <taxon>Pseudonocardiaceae</taxon>
        <taxon>Amycolatopsis</taxon>
    </lineage>
</organism>
<dbReference type="AlphaFoldDB" id="A0A542DL49"/>